<evidence type="ECO:0000313" key="2">
    <source>
        <dbReference type="EMBL" id="CAH0555070.1"/>
    </source>
</evidence>
<dbReference type="Proteomes" id="UP001154078">
    <property type="component" value="Chromosome 4"/>
</dbReference>
<feature type="compositionally biased region" description="Basic and acidic residues" evidence="1">
    <location>
        <begin position="79"/>
        <end position="99"/>
    </location>
</feature>
<feature type="compositionally biased region" description="Basic residues" evidence="1">
    <location>
        <begin position="33"/>
        <end position="43"/>
    </location>
</feature>
<proteinExistence type="predicted"/>
<feature type="region of interest" description="Disordered" evidence="1">
    <location>
        <begin position="1"/>
        <end position="105"/>
    </location>
</feature>
<feature type="region of interest" description="Disordered" evidence="1">
    <location>
        <begin position="167"/>
        <end position="187"/>
    </location>
</feature>
<accession>A0A9P0B3W8</accession>
<evidence type="ECO:0000256" key="1">
    <source>
        <dbReference type="SAM" id="MobiDB-lite"/>
    </source>
</evidence>
<dbReference type="OrthoDB" id="6784252at2759"/>
<keyword evidence="3" id="KW-1185">Reference proteome</keyword>
<organism evidence="2 3">
    <name type="scientific">Brassicogethes aeneus</name>
    <name type="common">Rape pollen beetle</name>
    <name type="synonym">Meligethes aeneus</name>
    <dbReference type="NCBI Taxonomy" id="1431903"/>
    <lineage>
        <taxon>Eukaryota</taxon>
        <taxon>Metazoa</taxon>
        <taxon>Ecdysozoa</taxon>
        <taxon>Arthropoda</taxon>
        <taxon>Hexapoda</taxon>
        <taxon>Insecta</taxon>
        <taxon>Pterygota</taxon>
        <taxon>Neoptera</taxon>
        <taxon>Endopterygota</taxon>
        <taxon>Coleoptera</taxon>
        <taxon>Polyphaga</taxon>
        <taxon>Cucujiformia</taxon>
        <taxon>Nitidulidae</taxon>
        <taxon>Meligethinae</taxon>
        <taxon>Brassicogethes</taxon>
    </lineage>
</organism>
<dbReference type="AlphaFoldDB" id="A0A9P0B3W8"/>
<feature type="compositionally biased region" description="Basic and acidic residues" evidence="1">
    <location>
        <begin position="61"/>
        <end position="70"/>
    </location>
</feature>
<protein>
    <submittedName>
        <fullName evidence="2">Uncharacterized protein</fullName>
    </submittedName>
</protein>
<reference evidence="2" key="1">
    <citation type="submission" date="2021-12" db="EMBL/GenBank/DDBJ databases">
        <authorList>
            <person name="King R."/>
        </authorList>
    </citation>
    <scope>NUCLEOTIDE SEQUENCE</scope>
</reference>
<name>A0A9P0B3W8_BRAAE</name>
<sequence length="207" mass="24371">MKDTVQKDETDSQENQTKKIENDSALNSIQHSTKPKIITRSKIRNSGSIQTVSDAANSKYNPERRDEIKQKKTKISRGTRNETKKSITSIDKKRKDAAERKRKQRERIKADINKYELYKNAEKVRSRKRIEEGKIKNIDDMSEREKRAQRKLWRKSYHRCKNNLKKRKDEELIRQQNTPPASDAEEPVFVDIQLQNAAVRSLHRNAV</sequence>
<feature type="compositionally biased region" description="Polar residues" evidence="1">
    <location>
        <begin position="44"/>
        <end position="60"/>
    </location>
</feature>
<gene>
    <name evidence="2" type="ORF">MELIAE_LOCUS6506</name>
</gene>
<dbReference type="EMBL" id="OV121135">
    <property type="protein sequence ID" value="CAH0555070.1"/>
    <property type="molecule type" value="Genomic_DNA"/>
</dbReference>
<evidence type="ECO:0000313" key="3">
    <source>
        <dbReference type="Proteomes" id="UP001154078"/>
    </source>
</evidence>
<feature type="compositionally biased region" description="Basic and acidic residues" evidence="1">
    <location>
        <begin position="1"/>
        <end position="22"/>
    </location>
</feature>